<dbReference type="AlphaFoldDB" id="A0A1M2VX40"/>
<sequence>MAESATLVDAEELLGIYGKAIPDGPAGVQLPPQTPRDALHLLLPLSGSDSRGDVKVDYYYRPEAETVIWQYIHPMEALLRHPGSETVRNMMFESRVRHVRHVEEVSEMSWRIIVAIVDSVDIKARGYELEDLQRQRHTFSHDKFLDQLLTDEEVWKDAEPRIWQVLPDKRSARISQKFLDGEEHVTLLCEEMVAGMPLSEEQRMQLPNQCHMALPHCLTQLRLECDEPPTREQFKTVVPALKDAIDTYIAALPGTFLVALNEFFDRNAVLLRDTPLAPEPEPAKTATRQASDRISGCDIHVIADQSGYLCAVYVKAIPCGKS</sequence>
<evidence type="ECO:0000313" key="2">
    <source>
        <dbReference type="Proteomes" id="UP000184267"/>
    </source>
</evidence>
<accession>A0A1M2VX40</accession>
<reference evidence="1 2" key="1">
    <citation type="submission" date="2016-10" db="EMBL/GenBank/DDBJ databases">
        <title>Genome sequence of the basidiomycete white-rot fungus Trametes pubescens.</title>
        <authorList>
            <person name="Makela M.R."/>
            <person name="Granchi Z."/>
            <person name="Peng M."/>
            <person name="De Vries R.P."/>
            <person name="Grigoriev I."/>
            <person name="Riley R."/>
            <person name="Hilden K."/>
        </authorList>
    </citation>
    <scope>NUCLEOTIDE SEQUENCE [LARGE SCALE GENOMIC DNA]</scope>
    <source>
        <strain evidence="1 2">FBCC735</strain>
    </source>
</reference>
<evidence type="ECO:0000313" key="1">
    <source>
        <dbReference type="EMBL" id="OJT12148.1"/>
    </source>
</evidence>
<protein>
    <submittedName>
        <fullName evidence="1">Uncharacterized protein</fullName>
    </submittedName>
</protein>
<gene>
    <name evidence="1" type="ORF">TRAPUB_11297</name>
</gene>
<dbReference type="EMBL" id="MNAD01000518">
    <property type="protein sequence ID" value="OJT12148.1"/>
    <property type="molecule type" value="Genomic_DNA"/>
</dbReference>
<proteinExistence type="predicted"/>
<organism evidence="1 2">
    <name type="scientific">Trametes pubescens</name>
    <name type="common">White-rot fungus</name>
    <dbReference type="NCBI Taxonomy" id="154538"/>
    <lineage>
        <taxon>Eukaryota</taxon>
        <taxon>Fungi</taxon>
        <taxon>Dikarya</taxon>
        <taxon>Basidiomycota</taxon>
        <taxon>Agaricomycotina</taxon>
        <taxon>Agaricomycetes</taxon>
        <taxon>Polyporales</taxon>
        <taxon>Polyporaceae</taxon>
        <taxon>Trametes</taxon>
    </lineage>
</organism>
<comment type="caution">
    <text evidence="1">The sequence shown here is derived from an EMBL/GenBank/DDBJ whole genome shotgun (WGS) entry which is preliminary data.</text>
</comment>
<dbReference type="Proteomes" id="UP000184267">
    <property type="component" value="Unassembled WGS sequence"/>
</dbReference>
<name>A0A1M2VX40_TRAPU</name>
<keyword evidence="2" id="KW-1185">Reference proteome</keyword>